<dbReference type="PANTHER" id="PTHR12419:SF7">
    <property type="entry name" value="OTU DOMAIN-CONTAINING PROTEIN 3"/>
    <property type="match status" value="1"/>
</dbReference>
<feature type="region of interest" description="Disordered" evidence="1">
    <location>
        <begin position="1"/>
        <end position="58"/>
    </location>
</feature>
<dbReference type="EMBL" id="OU892277">
    <property type="protein sequence ID" value="CAG9760303.1"/>
    <property type="molecule type" value="Genomic_DNA"/>
</dbReference>
<protein>
    <recommendedName>
        <fullName evidence="2">OTU domain-containing protein</fullName>
    </recommendedName>
</protein>
<keyword evidence="4" id="KW-1185">Reference proteome</keyword>
<evidence type="ECO:0000259" key="2">
    <source>
        <dbReference type="PROSITE" id="PS50802"/>
    </source>
</evidence>
<reference evidence="3" key="1">
    <citation type="submission" date="2022-01" db="EMBL/GenBank/DDBJ databases">
        <authorList>
            <person name="King R."/>
        </authorList>
    </citation>
    <scope>NUCLEOTIDE SEQUENCE</scope>
</reference>
<name>A0A9N9MBP0_9CUCU</name>
<dbReference type="SUPFAM" id="SSF54001">
    <property type="entry name" value="Cysteine proteinases"/>
    <property type="match status" value="1"/>
</dbReference>
<dbReference type="InterPro" id="IPR003323">
    <property type="entry name" value="OTU_dom"/>
</dbReference>
<dbReference type="PROSITE" id="PS50802">
    <property type="entry name" value="OTU"/>
    <property type="match status" value="1"/>
</dbReference>
<evidence type="ECO:0000313" key="3">
    <source>
        <dbReference type="EMBL" id="CAG9760303.1"/>
    </source>
</evidence>
<dbReference type="PANTHER" id="PTHR12419">
    <property type="entry name" value="OTU DOMAIN CONTAINING PROTEIN"/>
    <property type="match status" value="1"/>
</dbReference>
<dbReference type="GO" id="GO:0004843">
    <property type="term" value="F:cysteine-type deubiquitinase activity"/>
    <property type="evidence" value="ECO:0007669"/>
    <property type="project" value="TreeGrafter"/>
</dbReference>
<proteinExistence type="predicted"/>
<dbReference type="OrthoDB" id="409956at2759"/>
<dbReference type="Proteomes" id="UP001152799">
    <property type="component" value="Chromosome 1"/>
</dbReference>
<evidence type="ECO:0000313" key="4">
    <source>
        <dbReference type="Proteomes" id="UP001152799"/>
    </source>
</evidence>
<evidence type="ECO:0000256" key="1">
    <source>
        <dbReference type="SAM" id="MobiDB-lite"/>
    </source>
</evidence>
<dbReference type="InterPro" id="IPR050704">
    <property type="entry name" value="Peptidase_C85-like"/>
</dbReference>
<dbReference type="Gene3D" id="3.90.70.80">
    <property type="match status" value="1"/>
</dbReference>
<dbReference type="InterPro" id="IPR038765">
    <property type="entry name" value="Papain-like_cys_pep_sf"/>
</dbReference>
<gene>
    <name evidence="3" type="ORF">CEUTPL_LOCUS1039</name>
</gene>
<feature type="domain" description="OTU" evidence="2">
    <location>
        <begin position="68"/>
        <end position="168"/>
    </location>
</feature>
<dbReference type="Pfam" id="PF02338">
    <property type="entry name" value="OTU"/>
    <property type="match status" value="1"/>
</dbReference>
<dbReference type="AlphaFoldDB" id="A0A9N9MBP0"/>
<sequence>MKMEKEKSLGKKSLPGDRQSGFGADAELDSMRDVGGRKLNRRAPVPQEPTADYNLKDNSTQHHGNTIFLRMDIVGDGSCLFRAASQYLHGHQDKHKELRIDALSYIKQHWEEIKFFAFVESQELTLIDNYYSHMIKSSTYGTSLEILALSEILKQLQCRKHRQVDAPFRGQKPPLDLFGTKADAKLARQKESNRIYEAKK</sequence>
<dbReference type="GO" id="GO:0016579">
    <property type="term" value="P:protein deubiquitination"/>
    <property type="evidence" value="ECO:0007669"/>
    <property type="project" value="TreeGrafter"/>
</dbReference>
<organism evidence="3 4">
    <name type="scientific">Ceutorhynchus assimilis</name>
    <name type="common">cabbage seed weevil</name>
    <dbReference type="NCBI Taxonomy" id="467358"/>
    <lineage>
        <taxon>Eukaryota</taxon>
        <taxon>Metazoa</taxon>
        <taxon>Ecdysozoa</taxon>
        <taxon>Arthropoda</taxon>
        <taxon>Hexapoda</taxon>
        <taxon>Insecta</taxon>
        <taxon>Pterygota</taxon>
        <taxon>Neoptera</taxon>
        <taxon>Endopterygota</taxon>
        <taxon>Coleoptera</taxon>
        <taxon>Polyphaga</taxon>
        <taxon>Cucujiformia</taxon>
        <taxon>Curculionidae</taxon>
        <taxon>Ceutorhynchinae</taxon>
        <taxon>Ceutorhynchus</taxon>
    </lineage>
</organism>
<accession>A0A9N9MBP0</accession>